<gene>
    <name evidence="2" type="ORF">EYF80_040058</name>
</gene>
<protein>
    <submittedName>
        <fullName evidence="2">Uncharacterized protein</fullName>
    </submittedName>
</protein>
<proteinExistence type="predicted"/>
<reference evidence="2 3" key="1">
    <citation type="submission" date="2019-03" db="EMBL/GenBank/DDBJ databases">
        <title>First draft genome of Liparis tanakae, snailfish: a comprehensive survey of snailfish specific genes.</title>
        <authorList>
            <person name="Kim W."/>
            <person name="Song I."/>
            <person name="Jeong J.-H."/>
            <person name="Kim D."/>
            <person name="Kim S."/>
            <person name="Ryu S."/>
            <person name="Song J.Y."/>
            <person name="Lee S.K."/>
        </authorList>
    </citation>
    <scope>NUCLEOTIDE SEQUENCE [LARGE SCALE GENOMIC DNA]</scope>
    <source>
        <tissue evidence="2">Muscle</tissue>
    </source>
</reference>
<organism evidence="2 3">
    <name type="scientific">Liparis tanakae</name>
    <name type="common">Tanaka's snailfish</name>
    <dbReference type="NCBI Taxonomy" id="230148"/>
    <lineage>
        <taxon>Eukaryota</taxon>
        <taxon>Metazoa</taxon>
        <taxon>Chordata</taxon>
        <taxon>Craniata</taxon>
        <taxon>Vertebrata</taxon>
        <taxon>Euteleostomi</taxon>
        <taxon>Actinopterygii</taxon>
        <taxon>Neopterygii</taxon>
        <taxon>Teleostei</taxon>
        <taxon>Neoteleostei</taxon>
        <taxon>Acanthomorphata</taxon>
        <taxon>Eupercaria</taxon>
        <taxon>Perciformes</taxon>
        <taxon>Cottioidei</taxon>
        <taxon>Cottales</taxon>
        <taxon>Liparidae</taxon>
        <taxon>Liparis</taxon>
    </lineage>
</organism>
<sequence>MASASHPFNRNDGGAGGEQAPPSCVRQVSSGIQVTDAAGEGDASSPSPSLDDTEPCMLGLMASPMESIEIHWNKCLRVENRES</sequence>
<dbReference type="Proteomes" id="UP000314294">
    <property type="component" value="Unassembled WGS sequence"/>
</dbReference>
<accession>A0A4Z2G882</accession>
<dbReference type="AlphaFoldDB" id="A0A4Z2G882"/>
<evidence type="ECO:0000313" key="2">
    <source>
        <dbReference type="EMBL" id="TNN49766.1"/>
    </source>
</evidence>
<evidence type="ECO:0000256" key="1">
    <source>
        <dbReference type="SAM" id="MobiDB-lite"/>
    </source>
</evidence>
<feature type="region of interest" description="Disordered" evidence="1">
    <location>
        <begin position="1"/>
        <end position="57"/>
    </location>
</feature>
<dbReference type="EMBL" id="SRLO01000642">
    <property type="protein sequence ID" value="TNN49766.1"/>
    <property type="molecule type" value="Genomic_DNA"/>
</dbReference>
<comment type="caution">
    <text evidence="2">The sequence shown here is derived from an EMBL/GenBank/DDBJ whole genome shotgun (WGS) entry which is preliminary data.</text>
</comment>
<evidence type="ECO:0000313" key="3">
    <source>
        <dbReference type="Proteomes" id="UP000314294"/>
    </source>
</evidence>
<keyword evidence="3" id="KW-1185">Reference proteome</keyword>
<name>A0A4Z2G882_9TELE</name>